<dbReference type="RefSeq" id="WP_006332727.1">
    <property type="nucleotide sequence ID" value="NZ_BAHC01000085.1"/>
</dbReference>
<dbReference type="EMBL" id="BAHC01000085">
    <property type="protein sequence ID" value="GAB90141.1"/>
    <property type="molecule type" value="Genomic_DNA"/>
</dbReference>
<comment type="caution">
    <text evidence="1">The sequence shown here is derived from an EMBL/GenBank/DDBJ whole genome shotgun (WGS) entry which is preliminary data.</text>
</comment>
<dbReference type="STRING" id="1108045.GORHZ_085_00080"/>
<dbReference type="OrthoDB" id="5020102at2"/>
<protein>
    <submittedName>
        <fullName evidence="1">Uncharacterized protein</fullName>
    </submittedName>
</protein>
<accession>K6W8R7</accession>
<dbReference type="AlphaFoldDB" id="K6W8R7"/>
<keyword evidence="2" id="KW-1185">Reference proteome</keyword>
<gene>
    <name evidence="1" type="ORF">GORHZ_085_00080</name>
</gene>
<proteinExistence type="predicted"/>
<evidence type="ECO:0000313" key="1">
    <source>
        <dbReference type="EMBL" id="GAB90141.1"/>
    </source>
</evidence>
<sequence length="98" mass="10460">MSDLQHRLDEFRNQVNWHLACGSVADIAFPVTSHDGGHAVVVALEDETMSSVLGRLRAVGGAANLFVQGEGRVRIVSVIDESCATPCQGTSGSAHWRT</sequence>
<evidence type="ECO:0000313" key="2">
    <source>
        <dbReference type="Proteomes" id="UP000008363"/>
    </source>
</evidence>
<organism evidence="1 2">
    <name type="scientific">Gordonia rhizosphera NBRC 16068</name>
    <dbReference type="NCBI Taxonomy" id="1108045"/>
    <lineage>
        <taxon>Bacteria</taxon>
        <taxon>Bacillati</taxon>
        <taxon>Actinomycetota</taxon>
        <taxon>Actinomycetes</taxon>
        <taxon>Mycobacteriales</taxon>
        <taxon>Gordoniaceae</taxon>
        <taxon>Gordonia</taxon>
    </lineage>
</organism>
<dbReference type="Proteomes" id="UP000008363">
    <property type="component" value="Unassembled WGS sequence"/>
</dbReference>
<name>K6W8R7_9ACTN</name>
<reference evidence="1 2" key="1">
    <citation type="submission" date="2012-08" db="EMBL/GenBank/DDBJ databases">
        <title>Whole genome shotgun sequence of Gordonia rhizosphera NBRC 16068.</title>
        <authorList>
            <person name="Takarada H."/>
            <person name="Isaki S."/>
            <person name="Hosoyama A."/>
            <person name="Tsuchikane K."/>
            <person name="Katsumata H."/>
            <person name="Baba S."/>
            <person name="Ohji S."/>
            <person name="Yamazaki S."/>
            <person name="Fujita N."/>
        </authorList>
    </citation>
    <scope>NUCLEOTIDE SEQUENCE [LARGE SCALE GENOMIC DNA]</scope>
    <source>
        <strain evidence="1 2">NBRC 16068</strain>
    </source>
</reference>